<dbReference type="AlphaFoldDB" id="U9U664"/>
<proteinExistence type="predicted"/>
<organism evidence="1">
    <name type="scientific">Rhizophagus irregularis (strain DAOM 181602 / DAOM 197198 / MUCL 43194)</name>
    <name type="common">Arbuscular mycorrhizal fungus</name>
    <name type="synonym">Glomus intraradices</name>
    <dbReference type="NCBI Taxonomy" id="747089"/>
    <lineage>
        <taxon>Eukaryota</taxon>
        <taxon>Fungi</taxon>
        <taxon>Fungi incertae sedis</taxon>
        <taxon>Mucoromycota</taxon>
        <taxon>Glomeromycotina</taxon>
        <taxon>Glomeromycetes</taxon>
        <taxon>Glomerales</taxon>
        <taxon>Glomeraceae</taxon>
        <taxon>Rhizophagus</taxon>
    </lineage>
</organism>
<name>U9U664_RHIID</name>
<feature type="non-terminal residue" evidence="1">
    <location>
        <position position="1"/>
    </location>
</feature>
<evidence type="ECO:0000313" key="1">
    <source>
        <dbReference type="EMBL" id="ESA15177.1"/>
    </source>
</evidence>
<dbReference type="HOGENOM" id="CLU_1880447_0_0_1"/>
<dbReference type="EMBL" id="KI282211">
    <property type="protein sequence ID" value="ESA15177.1"/>
    <property type="molecule type" value="Genomic_DNA"/>
</dbReference>
<reference evidence="1" key="1">
    <citation type="submission" date="2013-07" db="EMBL/GenBank/DDBJ databases">
        <title>The genome of an arbuscular mycorrhizal fungus provides insights into the evolution of the oldest plant symbiosis.</title>
        <authorList>
            <consortium name="DOE Joint Genome Institute"/>
            <person name="Tisserant E."/>
            <person name="Malbreil M."/>
            <person name="Kuo A."/>
            <person name="Kohler A."/>
            <person name="Symeonidi A."/>
            <person name="Balestrini R."/>
            <person name="Charron P."/>
            <person name="Duensing N."/>
            <person name="Frei-dit-Frey N."/>
            <person name="Gianinazzi-Pearson V."/>
            <person name="Gilbert B."/>
            <person name="Handa Y."/>
            <person name="Hijri M."/>
            <person name="Kaul R."/>
            <person name="Kawaguchi M."/>
            <person name="Krajinski F."/>
            <person name="Lammers P."/>
            <person name="Lapierre D."/>
            <person name="Masclaux F.G."/>
            <person name="Murat C."/>
            <person name="Morin E."/>
            <person name="Ndikumana S."/>
            <person name="Pagni M."/>
            <person name="Petitpierre D."/>
            <person name="Requena N."/>
            <person name="Rosikiewicz P."/>
            <person name="Riley R."/>
            <person name="Saito K."/>
            <person name="San Clemente H."/>
            <person name="Shapiro H."/>
            <person name="van Tuinen D."/>
            <person name="Becard G."/>
            <person name="Bonfante P."/>
            <person name="Paszkowski U."/>
            <person name="Shachar-Hill Y."/>
            <person name="Young J.P."/>
            <person name="Sanders I.R."/>
            <person name="Henrissat B."/>
            <person name="Rensing S.A."/>
            <person name="Grigoriev I.V."/>
            <person name="Corradi N."/>
            <person name="Roux C."/>
            <person name="Martin F."/>
        </authorList>
    </citation>
    <scope>NUCLEOTIDE SEQUENCE</scope>
    <source>
        <strain evidence="1">DAOM 197198</strain>
    </source>
</reference>
<protein>
    <submittedName>
        <fullName evidence="1">Uncharacterized protein</fullName>
    </submittedName>
</protein>
<sequence>KPYTYTRKGGNTSSIIAYLRDKHRITKDNFTNYLDEYREPKWDYIHQTQVTDYYSSSKPCPAKRQELLMISKELFRIIGIWRFETMVFTIVTNNGANMVKGIRLLNTNYISNIFARSYELWAIPTDTALIATFLDP</sequence>
<dbReference type="VEuPathDB" id="FungiDB:RhiirFUN_000989"/>
<accession>U9U664</accession>
<gene>
    <name evidence="1" type="ORF">GLOINDRAFT_95065</name>
</gene>